<dbReference type="AlphaFoldDB" id="A0A845SN25"/>
<evidence type="ECO:0000313" key="2">
    <source>
        <dbReference type="Proteomes" id="UP000461443"/>
    </source>
</evidence>
<protein>
    <submittedName>
        <fullName evidence="1">Uncharacterized protein</fullName>
    </submittedName>
</protein>
<sequence length="88" mass="10322">MTKWIYPEVIERLKESCINFLDEKTTVQNIQTEIFSAESQVVAFEEKWLRTALFNAENEIELLCFTVNEDELVVSIKPIVQDILDKIQ</sequence>
<keyword evidence="2" id="KW-1185">Reference proteome</keyword>
<reference evidence="1 2" key="1">
    <citation type="submission" date="2019-12" db="EMBL/GenBank/DDBJ databases">
        <authorList>
            <person name="Lee S.D."/>
        </authorList>
    </citation>
    <scope>NUCLEOTIDE SEQUENCE [LARGE SCALE GENOMIC DNA]</scope>
    <source>
        <strain evidence="1 2">SAP-6</strain>
    </source>
</reference>
<proteinExistence type="predicted"/>
<gene>
    <name evidence="1" type="ORF">GRH90_16595</name>
</gene>
<organism evidence="1 2">
    <name type="scientific">Acerihabitans arboris</name>
    <dbReference type="NCBI Taxonomy" id="2691583"/>
    <lineage>
        <taxon>Bacteria</taxon>
        <taxon>Pseudomonadati</taxon>
        <taxon>Pseudomonadota</taxon>
        <taxon>Gammaproteobacteria</taxon>
        <taxon>Enterobacterales</taxon>
        <taxon>Pectobacteriaceae</taxon>
        <taxon>Acerihabitans</taxon>
    </lineage>
</organism>
<dbReference type="EMBL" id="WUBS01000012">
    <property type="protein sequence ID" value="NDL64356.1"/>
    <property type="molecule type" value="Genomic_DNA"/>
</dbReference>
<accession>A0A845SN25</accession>
<dbReference type="RefSeq" id="WP_162367078.1">
    <property type="nucleotide sequence ID" value="NZ_WUBS01000012.1"/>
</dbReference>
<evidence type="ECO:0000313" key="1">
    <source>
        <dbReference type="EMBL" id="NDL64356.1"/>
    </source>
</evidence>
<name>A0A845SN25_9GAMM</name>
<reference evidence="1 2" key="2">
    <citation type="submission" date="2020-02" db="EMBL/GenBank/DDBJ databases">
        <title>The new genus of Enterobacteriales.</title>
        <authorList>
            <person name="Kim I.S."/>
        </authorList>
    </citation>
    <scope>NUCLEOTIDE SEQUENCE [LARGE SCALE GENOMIC DNA]</scope>
    <source>
        <strain evidence="1 2">SAP-6</strain>
    </source>
</reference>
<comment type="caution">
    <text evidence="1">The sequence shown here is derived from an EMBL/GenBank/DDBJ whole genome shotgun (WGS) entry which is preliminary data.</text>
</comment>
<dbReference type="Proteomes" id="UP000461443">
    <property type="component" value="Unassembled WGS sequence"/>
</dbReference>